<dbReference type="GO" id="GO:0005975">
    <property type="term" value="P:carbohydrate metabolic process"/>
    <property type="evidence" value="ECO:0007669"/>
    <property type="project" value="InterPro"/>
</dbReference>
<accession>A0A1F5Z292</accession>
<evidence type="ECO:0000313" key="6">
    <source>
        <dbReference type="Proteomes" id="UP000179129"/>
    </source>
</evidence>
<feature type="domain" description="PcRGLX/YetA-like central beta-sandwich" evidence="4">
    <location>
        <begin position="112"/>
        <end position="251"/>
    </location>
</feature>
<dbReference type="Pfam" id="PF21345">
    <property type="entry name" value="PcRGLX_2nd"/>
    <property type="match status" value="1"/>
</dbReference>
<dbReference type="Proteomes" id="UP000179129">
    <property type="component" value="Unassembled WGS sequence"/>
</dbReference>
<feature type="chain" id="PRO_5009522802" evidence="1">
    <location>
        <begin position="20"/>
        <end position="767"/>
    </location>
</feature>
<evidence type="ECO:0000259" key="2">
    <source>
        <dbReference type="Pfam" id="PF07944"/>
    </source>
</evidence>
<dbReference type="STRING" id="1817867.A3F83_11825"/>
<dbReference type="Pfam" id="PF07944">
    <property type="entry name" value="Beta-AFase-like_GH127_cat"/>
    <property type="match status" value="1"/>
</dbReference>
<gene>
    <name evidence="5" type="ORF">A3F83_11825</name>
</gene>
<dbReference type="SUPFAM" id="SSF48208">
    <property type="entry name" value="Six-hairpin glycosidases"/>
    <property type="match status" value="1"/>
</dbReference>
<comment type="caution">
    <text evidence="5">The sequence shown here is derived from an EMBL/GenBank/DDBJ whole genome shotgun (WGS) entry which is preliminary data.</text>
</comment>
<sequence length="767" mass="85829">MYKTIIVACLLLLASAARAVELSVEERSGIARVAEPVTCGVPLPRGMVKSPEELVLLHEDDVVPVEIRKVSLWPDSSLRWVHLDFQASAEAGGKQIYSLDKGPAQKVGTRLEVNENPRGLTVTTSRIRVEVRRKGFNVFDRVALAGGEGKYAQELVGPHHRGLVAQAGDMEYTAARDKSSELSVESRGAMRVVLRAEGGLKSESGAELLHYICRLYFYNDSPVIRLAVTVENRDSVIENKITLQGLQVEVPTVFREKGVAVYIGQADKDISSVLGGPGSEAFIQAGSSTEYSLGGVFQGWSGGDPQSRDSDRLGWIGLGSEKGAAAVGLRCFWQMHPSSLEVVADEGMLRAGLIPVRLKKTVDLYSGVARTHYLRFAFTDRNDHELLCSLTAACQKPLTAVAEPAYYCRTSRAFGPLVERNLALYPEENRALVRRVEEEFDKGLLNMLSMVKSRTKNGVTVEGFGFLEWGDGMHHIWVNGDKDPRNIAWNGHYYDLPHITALEFYRSGKWLYYDYFLSRAWHLMDIQVTHFAPGNWMNGANRYCPPTDHVRIDPADPRDFTSAKVFVSNTTNHHKTQGLFDRYYLTGDERALEVALKAARYAQSFGAYSDFIQPRGAGFQVLTLLAAYEYSGDKEYLETAGRTFQLWRQHFAENEAKFTQGYFMVGFLLEAFTDYYNITGDKQVLDVIRQAVDWMHVNRPYEKYSNMALGIGLLASQPDGAAYLDLEKEYLETWHGVWDNPFKDFGLNGRGIARALYYFTSEAQGAH</sequence>
<dbReference type="InterPro" id="IPR012878">
    <property type="entry name" value="Beta-AFase-like_GH127_cat"/>
</dbReference>
<reference evidence="5 6" key="1">
    <citation type="journal article" date="2016" name="Nat. Commun.">
        <title>Thousands of microbial genomes shed light on interconnected biogeochemical processes in an aquifer system.</title>
        <authorList>
            <person name="Anantharaman K."/>
            <person name="Brown C.T."/>
            <person name="Hug L.A."/>
            <person name="Sharon I."/>
            <person name="Castelle C.J."/>
            <person name="Probst A.J."/>
            <person name="Thomas B.C."/>
            <person name="Singh A."/>
            <person name="Wilkins M.J."/>
            <person name="Karaoz U."/>
            <person name="Brodie E.L."/>
            <person name="Williams K.H."/>
            <person name="Hubbard S.S."/>
            <person name="Banfield J.F."/>
        </authorList>
    </citation>
    <scope>NUCLEOTIDE SEQUENCE [LARGE SCALE GENOMIC DNA]</scope>
</reference>
<proteinExistence type="predicted"/>
<feature type="domain" description="PcRGLX/YetA-like N-terminal RIFT barrel" evidence="3">
    <location>
        <begin position="34"/>
        <end position="90"/>
    </location>
</feature>
<name>A0A1F5Z292_9BACT</name>
<dbReference type="InterPro" id="IPR048329">
    <property type="entry name" value="PcRGLX_1st"/>
</dbReference>
<feature type="domain" description="Non-reducing end beta-L-arabinofuranosidase-like GH127 catalytic" evidence="2">
    <location>
        <begin position="571"/>
        <end position="642"/>
    </location>
</feature>
<keyword evidence="1" id="KW-0732">Signal</keyword>
<feature type="signal peptide" evidence="1">
    <location>
        <begin position="1"/>
        <end position="19"/>
    </location>
</feature>
<dbReference type="PANTHER" id="PTHR40081">
    <property type="entry name" value="CONCANAVALIN A-LIKE LECTIN/GLUCANASE"/>
    <property type="match status" value="1"/>
</dbReference>
<protein>
    <submittedName>
        <fullName evidence="5">Uncharacterized protein</fullName>
    </submittedName>
</protein>
<evidence type="ECO:0000259" key="3">
    <source>
        <dbReference type="Pfam" id="PF19501"/>
    </source>
</evidence>
<dbReference type="Pfam" id="PF19501">
    <property type="entry name" value="PcRGLX_1st"/>
    <property type="match status" value="1"/>
</dbReference>
<dbReference type="InterPro" id="IPR008928">
    <property type="entry name" value="6-hairpin_glycosidase_sf"/>
</dbReference>
<evidence type="ECO:0000256" key="1">
    <source>
        <dbReference type="SAM" id="SignalP"/>
    </source>
</evidence>
<organism evidence="5 6">
    <name type="scientific">Candidatus Glassbacteria bacterium RIFCSPLOWO2_12_FULL_58_11</name>
    <dbReference type="NCBI Taxonomy" id="1817867"/>
    <lineage>
        <taxon>Bacteria</taxon>
        <taxon>Candidatus Glassiibacteriota</taxon>
    </lineage>
</organism>
<dbReference type="AlphaFoldDB" id="A0A1F5Z292"/>
<dbReference type="InterPro" id="IPR048330">
    <property type="entry name" value="PcRGLX/YetA_2nd"/>
</dbReference>
<dbReference type="PANTHER" id="PTHR40081:SF1">
    <property type="entry name" value="TAT PATHWAY SIGNAL SEQUENCE DOMAIN PROTEIN"/>
    <property type="match status" value="1"/>
</dbReference>
<evidence type="ECO:0000313" key="5">
    <source>
        <dbReference type="EMBL" id="OGG06558.1"/>
    </source>
</evidence>
<evidence type="ECO:0000259" key="4">
    <source>
        <dbReference type="Pfam" id="PF21345"/>
    </source>
</evidence>
<dbReference type="EMBL" id="MFIX01000024">
    <property type="protein sequence ID" value="OGG06558.1"/>
    <property type="molecule type" value="Genomic_DNA"/>
</dbReference>
<dbReference type="InterPro" id="IPR045793">
    <property type="entry name" value="PcRGLX/YetA-like"/>
</dbReference>